<evidence type="ECO:0000259" key="1">
    <source>
        <dbReference type="Pfam" id="PF04182"/>
    </source>
</evidence>
<feature type="domain" description="B-block binding subunit of TFIIIC" evidence="1">
    <location>
        <begin position="14"/>
        <end position="65"/>
    </location>
</feature>
<dbReference type="EMBL" id="JFZT01000039">
    <property type="protein sequence ID" value="EZQ06805.1"/>
    <property type="molecule type" value="Genomic_DNA"/>
</dbReference>
<sequence length="122" mass="13640">MESNISNYENLIQEKIMEKGSEGISQQELMKAVGISTRELSIIVKRLIGKKAIIKKTVKENGKSIVKLYAITNSEKQKIYVNMGSIEEIPCFYCKLLSKCNNGAHVNPSSCSKLSEWVLSIV</sequence>
<dbReference type="Proteomes" id="UP000024332">
    <property type="component" value="Unassembled WGS sequence"/>
</dbReference>
<dbReference type="AlphaFoldDB" id="A0A031LPY6"/>
<comment type="caution">
    <text evidence="2">The sequence shown here is derived from an EMBL/GenBank/DDBJ whole genome shotgun (WGS) entry which is preliminary data.</text>
</comment>
<evidence type="ECO:0000313" key="2">
    <source>
        <dbReference type="EMBL" id="EZQ06805.1"/>
    </source>
</evidence>
<protein>
    <submittedName>
        <fullName evidence="2">Transcription factor TFIIIC</fullName>
    </submittedName>
</protein>
<dbReference type="InterPro" id="IPR007309">
    <property type="entry name" value="TFIIIC_Bblock-bd"/>
</dbReference>
<dbReference type="SUPFAM" id="SSF46785">
    <property type="entry name" value="Winged helix' DNA-binding domain"/>
    <property type="match status" value="1"/>
</dbReference>
<evidence type="ECO:0000313" key="3">
    <source>
        <dbReference type="Proteomes" id="UP000024332"/>
    </source>
</evidence>
<dbReference type="OrthoDB" id="31046at2157"/>
<reference evidence="2 3" key="1">
    <citation type="submission" date="2014-03" db="EMBL/GenBank/DDBJ databases">
        <title>Draft genome sequence of the novel thermoacidophilic archaea Acidianus copahuensis ALE1 strain, isolated from Copahue volcanic area in Neuquen Argentina.</title>
        <authorList>
            <person name="Urbieta M.S."/>
            <person name="Rascovan N."/>
            <person name="Castro C."/>
            <person name="Revale S."/>
            <person name="Giaveno M.A."/>
            <person name="Vazquez M.P."/>
            <person name="Donati E.R."/>
        </authorList>
    </citation>
    <scope>NUCLEOTIDE SEQUENCE [LARGE SCALE GENOMIC DNA]</scope>
    <source>
        <strain evidence="2 3">ALE1</strain>
    </source>
</reference>
<dbReference type="RefSeq" id="WP_048099622.1">
    <property type="nucleotide sequence ID" value="NZ_JFZT01000039.1"/>
</dbReference>
<gene>
    <name evidence="2" type="ORF">CM19_05365</name>
</gene>
<dbReference type="Pfam" id="PF04182">
    <property type="entry name" value="B-block_TFIIIC"/>
    <property type="match status" value="1"/>
</dbReference>
<accession>A0A031LPY6</accession>
<dbReference type="STRING" id="1160895.CM19_05365"/>
<dbReference type="Gene3D" id="1.10.10.10">
    <property type="entry name" value="Winged helix-like DNA-binding domain superfamily/Winged helix DNA-binding domain"/>
    <property type="match status" value="1"/>
</dbReference>
<dbReference type="InterPro" id="IPR036390">
    <property type="entry name" value="WH_DNA-bd_sf"/>
</dbReference>
<dbReference type="InterPro" id="IPR036388">
    <property type="entry name" value="WH-like_DNA-bd_sf"/>
</dbReference>
<keyword evidence="3" id="KW-1185">Reference proteome</keyword>
<organism evidence="2 3">
    <name type="scientific">Candidatus Acidianus copahuensis</name>
    <dbReference type="NCBI Taxonomy" id="1160895"/>
    <lineage>
        <taxon>Archaea</taxon>
        <taxon>Thermoproteota</taxon>
        <taxon>Thermoprotei</taxon>
        <taxon>Sulfolobales</taxon>
        <taxon>Sulfolobaceae</taxon>
        <taxon>Acidianus</taxon>
    </lineage>
</organism>
<proteinExistence type="predicted"/>
<name>A0A031LPY6_9CREN</name>